<feature type="repeat" description="ANK" evidence="3">
    <location>
        <begin position="1476"/>
        <end position="1508"/>
    </location>
</feature>
<reference evidence="6" key="2">
    <citation type="journal article" date="2023" name="IMA Fungus">
        <title>Comparative genomic study of the Penicillium genus elucidates a diverse pangenome and 15 lateral gene transfer events.</title>
        <authorList>
            <person name="Petersen C."/>
            <person name="Sorensen T."/>
            <person name="Nielsen M.R."/>
            <person name="Sondergaard T.E."/>
            <person name="Sorensen J.L."/>
            <person name="Fitzpatrick D.A."/>
            <person name="Frisvad J.C."/>
            <person name="Nielsen K.L."/>
        </authorList>
    </citation>
    <scope>NUCLEOTIDE SEQUENCE</scope>
    <source>
        <strain evidence="6">IBT 23319</strain>
    </source>
</reference>
<dbReference type="GO" id="GO:0003824">
    <property type="term" value="F:catalytic activity"/>
    <property type="evidence" value="ECO:0007669"/>
    <property type="project" value="InterPro"/>
</dbReference>
<dbReference type="PROSITE" id="PS50088">
    <property type="entry name" value="ANK_REPEAT"/>
    <property type="match status" value="14"/>
</dbReference>
<dbReference type="SMART" id="SM00248">
    <property type="entry name" value="ANK"/>
    <property type="match status" value="15"/>
</dbReference>
<feature type="domain" description="NACHT" evidence="5">
    <location>
        <begin position="1013"/>
        <end position="1159"/>
    </location>
</feature>
<dbReference type="InterPro" id="IPR035994">
    <property type="entry name" value="Nucleoside_phosphorylase_sf"/>
</dbReference>
<protein>
    <submittedName>
        <fullName evidence="6">NACHT nucleoside triphosphatase</fullName>
    </submittedName>
</protein>
<feature type="repeat" description="ANK" evidence="3">
    <location>
        <begin position="1641"/>
        <end position="1673"/>
    </location>
</feature>
<organism evidence="6 7">
    <name type="scientific">Penicillium citrinum</name>
    <dbReference type="NCBI Taxonomy" id="5077"/>
    <lineage>
        <taxon>Eukaryota</taxon>
        <taxon>Fungi</taxon>
        <taxon>Dikarya</taxon>
        <taxon>Ascomycota</taxon>
        <taxon>Pezizomycotina</taxon>
        <taxon>Eurotiomycetes</taxon>
        <taxon>Eurotiomycetidae</taxon>
        <taxon>Eurotiales</taxon>
        <taxon>Aspergillaceae</taxon>
        <taxon>Penicillium</taxon>
    </lineage>
</organism>
<feature type="repeat" description="ANK" evidence="3">
    <location>
        <begin position="1905"/>
        <end position="1937"/>
    </location>
</feature>
<name>A0A9W9P4X4_PENCI</name>
<dbReference type="InterPro" id="IPR054471">
    <property type="entry name" value="GPIID_WHD"/>
</dbReference>
<gene>
    <name evidence="6" type="ORF">N7469_004565</name>
</gene>
<feature type="repeat" description="ANK" evidence="3">
    <location>
        <begin position="1740"/>
        <end position="1772"/>
    </location>
</feature>
<feature type="repeat" description="ANK" evidence="3">
    <location>
        <begin position="1872"/>
        <end position="1904"/>
    </location>
</feature>
<evidence type="ECO:0000256" key="3">
    <source>
        <dbReference type="PROSITE-ProRule" id="PRU00023"/>
    </source>
</evidence>
<evidence type="ECO:0000259" key="5">
    <source>
        <dbReference type="PROSITE" id="PS50837"/>
    </source>
</evidence>
<dbReference type="OrthoDB" id="1577640at2759"/>
<sequence>MSTTTQSVSELAHQCLSKFDEALFGRVLTQNQWAENRRADFNLWVDGVGAMAGKGPLSMLDSSPDADDEDILEEAKQNVDATFDNLASIAVAIRHTGRKSRLLKADKSFDPNILDDLRTHLECITLIGRTLSAESHQEHHENDPLWWEDEMKGTLTPLQRRLIEANLQRRNRFLYAQRHSKKLAHRELSVFVSQTQTVGPQPPEPERVATPSAQMNVQFQQPGPSVQKEPPLASVPTLSGTSASVPESKLEWKESQDVIQVPMSQFTSIACVAKYPMLASLHKSSSQGMNRIEFDQPKILKCPCCCEALPNGVIQSMNAWKFRKHLSADFCPYTCIAENCPMPHVLYRTRAEWEGHMKKHHPKNWKCQLCDVSQITLFSNVDDLTQHVSREHRDSFPEELLGTLHLWPSLSSIGLDTCPLCRSTGPRDDPVLIDHVLEHTHDFALRSLPWADLATESIQGSTTRGIYNQSYLQPVEPFESTGQPLPSMMHIWFEKLEMPESEQWEQSYVALAELSASRPVIDVREETSYFTANNYFASETEGQSLDIQEDQSLSITVPTGSDLSDTDRTHSRRDLAHLPTELQSQDSWSESSAERKRIQHSLTPLSSPESYTIAWIVALPIEHAAARAMLDEVHEAPTGFTRHQTDVNVYTWGRMGEHNIVIAALGPGVYGTTSAATIASSLLASLQSIRIGLLVGIGGGVPRPNEDHDIRLGDIVVSQPCGTMGGVCQYDLIKAKSGDKCERKGFLGRPPTVLLNALASIQSRHELKDSHVPYLLQVMLERNPKMGKRSKRNPGYAHQGFDNDRLFKSACSHVPGPDCRGCDTADEVQRNPRDTTDPDIHYGTIASSNTLVKDAAVRDRIVGDLGEECICFEAEGAGLINHFPCLVIRGICDYADSHKNDRWQRYASATAAAYAKELMAYIPAVEIQNTERALEAFQLVQQRVDSIQHATASTKAATNSIRSDLHTNKIRRWLCPPDPSTNANHARTLRYEGTGAWLLENPVFQSWYLGSHQHLWLHGLAGCGKTVLSTTVLDHLALANDALILSFFFDFNDSAKQSLDGMLRSLSFQVYQDESNSAVHLDTLFDLFEAHQGGRDQPETKALSDTVFKMLTIKRKVFLVLDALDESKTRDRVLQWIKDLVSRQELDHVQLLCTSRPESEFLRRIPPLIGEHNCLAFDKQTVNSDIRSWVTAQIAQRRDFTEKSLSHDLLERIRIKVGDGADGMFRWAFCQINSLAQCRHEAAIEKALISLPMDLNNIYQRMIESIPAERKNDAIRLLQFLVHSKRPLKLAEAKEIIATQIENESRGFNIKRRLFDETDILDYCPGLVTVVHAIDKELHLAHFSVKEYLLGVNYFEITTASISITKTCLTYLTDINYSNSKIKDDFPMEKFAAELWPRHAALAQASEDIVQITIRFLENESTFQRWSRLYQPDRSWTDNPGPPQGSRLYYTCFIGLIAPAQDLIRKGADINAQGGHYGNALQAASCEGYPEIVKLLLDHGADVNAQGGHYGNALQAASAGGHQEIVNLLLDQGADINAQGGHYDNALQAASAGGHQEIVNLLLGQGADINAQGGHYGNALQAASAGGHHEIVKLLLDKGTDINAQGGHYDNALQAASAGGHQEIVNLLLGQGADINAQGGHYGNALQAASAGGHHEIVKLLLDKGTDINAQGGHYDNALQAASAGGHQEIVNLLLDQGADINAQGGHYDNALQAASAGGHQEIVNLLLDQGADINAQGGHYDNALQAASAGGHQEIVNLLLGQGADINAQGGHYDNALQAASAGGHQEIVNLLLGQGADINAQGGHYGNALQAASAGGHHEIVKLLLDKGTDINAQGGHYDNALQAASAGGHQEIVNLLLDQGADINAQGGEYGNALQAASLRGHQEIVKLLLDKGADVSLQGGEYGNALQAASLRGYQEIVKLLLDKGAVVHAQGGVYGNALYAAYRSGNREVVKLLQSRGAIILSSK</sequence>
<feature type="repeat" description="ANK" evidence="3">
    <location>
        <begin position="1509"/>
        <end position="1541"/>
    </location>
</feature>
<dbReference type="PROSITE" id="PS50837">
    <property type="entry name" value="NACHT"/>
    <property type="match status" value="1"/>
</dbReference>
<evidence type="ECO:0000256" key="4">
    <source>
        <dbReference type="SAM" id="MobiDB-lite"/>
    </source>
</evidence>
<feature type="repeat" description="ANK" evidence="3">
    <location>
        <begin position="1773"/>
        <end position="1805"/>
    </location>
</feature>
<dbReference type="InterPro" id="IPR027417">
    <property type="entry name" value="P-loop_NTPase"/>
</dbReference>
<dbReference type="PROSITE" id="PS50297">
    <property type="entry name" value="ANK_REP_REGION"/>
    <property type="match status" value="13"/>
</dbReference>
<dbReference type="SUPFAM" id="SSF52540">
    <property type="entry name" value="P-loop containing nucleoside triphosphate hydrolases"/>
    <property type="match status" value="1"/>
</dbReference>
<dbReference type="Pfam" id="PF24883">
    <property type="entry name" value="NPHP3_N"/>
    <property type="match status" value="1"/>
</dbReference>
<dbReference type="GO" id="GO:0009116">
    <property type="term" value="P:nucleoside metabolic process"/>
    <property type="evidence" value="ECO:0007669"/>
    <property type="project" value="InterPro"/>
</dbReference>
<keyword evidence="2 3" id="KW-0040">ANK repeat</keyword>
<evidence type="ECO:0000313" key="7">
    <source>
        <dbReference type="Proteomes" id="UP001147733"/>
    </source>
</evidence>
<dbReference type="SUPFAM" id="SSF53167">
    <property type="entry name" value="Purine and uridine phosphorylases"/>
    <property type="match status" value="1"/>
</dbReference>
<dbReference type="Proteomes" id="UP001147733">
    <property type="component" value="Unassembled WGS sequence"/>
</dbReference>
<dbReference type="InterPro" id="IPR007111">
    <property type="entry name" value="NACHT_NTPase"/>
</dbReference>
<feature type="repeat" description="ANK" evidence="3">
    <location>
        <begin position="1575"/>
        <end position="1607"/>
    </location>
</feature>
<dbReference type="PANTHER" id="PTHR24198">
    <property type="entry name" value="ANKYRIN REPEAT AND PROTEIN KINASE DOMAIN-CONTAINING PROTEIN"/>
    <property type="match status" value="1"/>
</dbReference>
<dbReference type="InterPro" id="IPR036770">
    <property type="entry name" value="Ankyrin_rpt-contain_sf"/>
</dbReference>
<dbReference type="RefSeq" id="XP_056502897.1">
    <property type="nucleotide sequence ID" value="XM_056643485.1"/>
</dbReference>
<keyword evidence="7" id="KW-1185">Reference proteome</keyword>
<reference evidence="6" key="1">
    <citation type="submission" date="2022-11" db="EMBL/GenBank/DDBJ databases">
        <authorList>
            <person name="Petersen C."/>
        </authorList>
    </citation>
    <scope>NUCLEOTIDE SEQUENCE</scope>
    <source>
        <strain evidence="6">IBT 23319</strain>
    </source>
</reference>
<dbReference type="SUPFAM" id="SSF48403">
    <property type="entry name" value="Ankyrin repeat"/>
    <property type="match status" value="2"/>
</dbReference>
<dbReference type="Pfam" id="PF22939">
    <property type="entry name" value="WHD_GPIID"/>
    <property type="match status" value="1"/>
</dbReference>
<proteinExistence type="predicted"/>
<feature type="region of interest" description="Disordered" evidence="4">
    <location>
        <begin position="220"/>
        <end position="240"/>
    </location>
</feature>
<feature type="repeat" description="ANK" evidence="3">
    <location>
        <begin position="1608"/>
        <end position="1640"/>
    </location>
</feature>
<dbReference type="Pfam" id="PF12796">
    <property type="entry name" value="Ank_2"/>
    <property type="match status" value="4"/>
</dbReference>
<feature type="repeat" description="ANK" evidence="3">
    <location>
        <begin position="1707"/>
        <end position="1739"/>
    </location>
</feature>
<evidence type="ECO:0000256" key="1">
    <source>
        <dbReference type="ARBA" id="ARBA00022737"/>
    </source>
</evidence>
<comment type="caution">
    <text evidence="6">The sequence shown here is derived from an EMBL/GenBank/DDBJ whole genome shotgun (WGS) entry which is preliminary data.</text>
</comment>
<feature type="repeat" description="ANK" evidence="3">
    <location>
        <begin position="1542"/>
        <end position="1574"/>
    </location>
</feature>
<feature type="repeat" description="ANK" evidence="3">
    <location>
        <begin position="1839"/>
        <end position="1871"/>
    </location>
</feature>
<evidence type="ECO:0000256" key="2">
    <source>
        <dbReference type="ARBA" id="ARBA00023043"/>
    </source>
</evidence>
<keyword evidence="1" id="KW-0677">Repeat</keyword>
<feature type="repeat" description="ANK" evidence="3">
    <location>
        <begin position="1674"/>
        <end position="1706"/>
    </location>
</feature>
<dbReference type="Pfam" id="PF13637">
    <property type="entry name" value="Ank_4"/>
    <property type="match status" value="1"/>
</dbReference>
<dbReference type="Gene3D" id="3.40.50.300">
    <property type="entry name" value="P-loop containing nucleotide triphosphate hydrolases"/>
    <property type="match status" value="1"/>
</dbReference>
<dbReference type="EMBL" id="JAPQKT010000003">
    <property type="protein sequence ID" value="KAJ5235397.1"/>
    <property type="molecule type" value="Genomic_DNA"/>
</dbReference>
<dbReference type="GeneID" id="81382652"/>
<evidence type="ECO:0000313" key="6">
    <source>
        <dbReference type="EMBL" id="KAJ5235397.1"/>
    </source>
</evidence>
<dbReference type="Gene3D" id="3.40.50.1580">
    <property type="entry name" value="Nucleoside phosphorylase domain"/>
    <property type="match status" value="1"/>
</dbReference>
<dbReference type="PANTHER" id="PTHR24198:SF165">
    <property type="entry name" value="ANKYRIN REPEAT-CONTAINING PROTEIN-RELATED"/>
    <property type="match status" value="1"/>
</dbReference>
<dbReference type="InterPro" id="IPR056884">
    <property type="entry name" value="NPHP3-like_N"/>
</dbReference>
<dbReference type="InterPro" id="IPR002110">
    <property type="entry name" value="Ankyrin_rpt"/>
</dbReference>
<accession>A0A9W9P4X4</accession>
<dbReference type="Gene3D" id="1.25.40.20">
    <property type="entry name" value="Ankyrin repeat-containing domain"/>
    <property type="match status" value="5"/>
</dbReference>
<feature type="repeat" description="ANK" evidence="3">
    <location>
        <begin position="1806"/>
        <end position="1838"/>
    </location>
</feature>